<keyword evidence="8" id="KW-1185">Reference proteome</keyword>
<gene>
    <name evidence="7" type="ORF">SAMN02745124_01025</name>
</gene>
<comment type="subcellular location">
    <subcellularLocation>
        <location evidence="1">Periplasm</location>
    </subcellularLocation>
</comment>
<dbReference type="GO" id="GO:0042597">
    <property type="term" value="C:periplasmic space"/>
    <property type="evidence" value="ECO:0007669"/>
    <property type="project" value="UniProtKB-SubCell"/>
</dbReference>
<evidence type="ECO:0000256" key="1">
    <source>
        <dbReference type="ARBA" id="ARBA00004418"/>
    </source>
</evidence>
<dbReference type="HAMAP" id="MF_00671">
    <property type="entry name" value="TolB"/>
    <property type="match status" value="1"/>
</dbReference>
<dbReference type="Gene3D" id="3.40.50.10070">
    <property type="entry name" value="TolB, N-terminal domain"/>
    <property type="match status" value="1"/>
</dbReference>
<evidence type="ECO:0000259" key="6">
    <source>
        <dbReference type="Pfam" id="PF04052"/>
    </source>
</evidence>
<dbReference type="GO" id="GO:0017038">
    <property type="term" value="P:protein import"/>
    <property type="evidence" value="ECO:0007669"/>
    <property type="project" value="InterPro"/>
</dbReference>
<evidence type="ECO:0000256" key="3">
    <source>
        <dbReference type="ARBA" id="ARBA00022729"/>
    </source>
</evidence>
<dbReference type="Gene3D" id="2.120.10.30">
    <property type="entry name" value="TolB, C-terminal domain"/>
    <property type="match status" value="1"/>
</dbReference>
<dbReference type="InterPro" id="IPR007195">
    <property type="entry name" value="TolB_N"/>
</dbReference>
<feature type="domain" description="TolB N-terminal" evidence="6">
    <location>
        <begin position="25"/>
        <end position="123"/>
    </location>
</feature>
<keyword evidence="4" id="KW-0574">Periplasm</keyword>
<dbReference type="Pfam" id="PF07676">
    <property type="entry name" value="PD40"/>
    <property type="match status" value="5"/>
</dbReference>
<dbReference type="STRING" id="1121409.SAMN02745124_01025"/>
<dbReference type="SUPFAM" id="SSF69304">
    <property type="entry name" value="Tricorn protease N-terminal domain"/>
    <property type="match status" value="1"/>
</dbReference>
<dbReference type="Proteomes" id="UP000184139">
    <property type="component" value="Unassembled WGS sequence"/>
</dbReference>
<dbReference type="OrthoDB" id="9815657at2"/>
<dbReference type="AlphaFoldDB" id="A0A1M5U655"/>
<organism evidence="7 8">
    <name type="scientific">Desulfofustis glycolicus DSM 9705</name>
    <dbReference type="NCBI Taxonomy" id="1121409"/>
    <lineage>
        <taxon>Bacteria</taxon>
        <taxon>Pseudomonadati</taxon>
        <taxon>Thermodesulfobacteriota</taxon>
        <taxon>Desulfobulbia</taxon>
        <taxon>Desulfobulbales</taxon>
        <taxon>Desulfocapsaceae</taxon>
        <taxon>Desulfofustis</taxon>
    </lineage>
</organism>
<dbReference type="PANTHER" id="PTHR36842:SF1">
    <property type="entry name" value="PROTEIN TOLB"/>
    <property type="match status" value="1"/>
</dbReference>
<dbReference type="SUPFAM" id="SSF52964">
    <property type="entry name" value="TolB, N-terminal domain"/>
    <property type="match status" value="1"/>
</dbReference>
<evidence type="ECO:0000313" key="7">
    <source>
        <dbReference type="EMBL" id="SHH58418.1"/>
    </source>
</evidence>
<protein>
    <submittedName>
        <fullName evidence="7">TolB protein</fullName>
    </submittedName>
</protein>
<dbReference type="Pfam" id="PF04052">
    <property type="entry name" value="TolB_N"/>
    <property type="match status" value="1"/>
</dbReference>
<evidence type="ECO:0000313" key="8">
    <source>
        <dbReference type="Proteomes" id="UP000184139"/>
    </source>
</evidence>
<feature type="signal peptide" evidence="5">
    <location>
        <begin position="1"/>
        <end position="21"/>
    </location>
</feature>
<dbReference type="PANTHER" id="PTHR36842">
    <property type="entry name" value="PROTEIN TOLB HOMOLOG"/>
    <property type="match status" value="1"/>
</dbReference>
<evidence type="ECO:0000256" key="4">
    <source>
        <dbReference type="ARBA" id="ARBA00022764"/>
    </source>
</evidence>
<dbReference type="InterPro" id="IPR011659">
    <property type="entry name" value="WD40"/>
</dbReference>
<reference evidence="7 8" key="1">
    <citation type="submission" date="2016-11" db="EMBL/GenBank/DDBJ databases">
        <authorList>
            <person name="Jaros S."/>
            <person name="Januszkiewicz K."/>
            <person name="Wedrychowicz H."/>
        </authorList>
    </citation>
    <scope>NUCLEOTIDE SEQUENCE [LARGE SCALE GENOMIC DNA]</scope>
    <source>
        <strain evidence="7 8">DSM 9705</strain>
    </source>
</reference>
<comment type="similarity">
    <text evidence="2">Belongs to the TolB family.</text>
</comment>
<dbReference type="InterPro" id="IPR014167">
    <property type="entry name" value="Tol-Pal_TolB"/>
</dbReference>
<proteinExistence type="inferred from homology"/>
<name>A0A1M5U655_9BACT</name>
<sequence>MKRLLMPLLCLFLLVPITADAQRVYLDITSPDARKILFAVPWFQNSGLATSQQAYGRNLAVTLAKALEFHGIIDIASSAAQQGSTADDWKRLGVDYATVGRYTIAGDQISLEIRLFDAATGDMLLGKSYNGPSTQTDVMLFKFTDAVINELTGKSGIAGTQIAFVSQPPNKREKEVFITDILGRSLRQVTRHQSLIVSPRFSPDGVFLAYTSYHSGNQNLYITDLRQDKTTRALSRRPGMNLAPAWAPDGNSMIVTLSHNGNPDLYLINRSGEILKQITRNAGINVSPVFSPDGRHIVFVSDRSKKPQLYLMELATGNTQRITYEGSENAEPSWSPTEDLVTYSSLRGGIYQICTVNPFKDRSETQITTDQTHHESPSWSPDGNQIIFAKRDGAGHKIYGIMKNGSYQRLLFSLPGSQSYPRWQIKTY</sequence>
<keyword evidence="3 5" id="KW-0732">Signal</keyword>
<evidence type="ECO:0000256" key="2">
    <source>
        <dbReference type="ARBA" id="ARBA00009820"/>
    </source>
</evidence>
<dbReference type="InterPro" id="IPR011042">
    <property type="entry name" value="6-blade_b-propeller_TolB-like"/>
</dbReference>
<dbReference type="EMBL" id="FQXS01000004">
    <property type="protein sequence ID" value="SHH58418.1"/>
    <property type="molecule type" value="Genomic_DNA"/>
</dbReference>
<dbReference type="RefSeq" id="WP_073373867.1">
    <property type="nucleotide sequence ID" value="NZ_FQXS01000004.1"/>
</dbReference>
<accession>A0A1M5U655</accession>
<evidence type="ECO:0000256" key="5">
    <source>
        <dbReference type="SAM" id="SignalP"/>
    </source>
</evidence>
<feature type="chain" id="PRO_5039924051" evidence="5">
    <location>
        <begin position="22"/>
        <end position="428"/>
    </location>
</feature>